<gene>
    <name evidence="2" type="ORF">FAK_10790</name>
</gene>
<proteinExistence type="predicted"/>
<dbReference type="CDD" id="cd13520">
    <property type="entry name" value="PBP2_TAXI_TRAP"/>
    <property type="match status" value="1"/>
</dbReference>
<dbReference type="Pfam" id="PF16868">
    <property type="entry name" value="NMT1_3"/>
    <property type="match status" value="1"/>
</dbReference>
<reference evidence="3" key="1">
    <citation type="journal article" date="2023" name="Arch. Microbiol.">
        <title>Desulfoferula mesophilus gen. nov. sp. nov., a mesophilic sulfate-reducing bacterium isolated from a brackish lake sediment.</title>
        <authorList>
            <person name="Watanabe T."/>
            <person name="Yabe T."/>
            <person name="Tsuji J.M."/>
            <person name="Fukui M."/>
        </authorList>
    </citation>
    <scope>NUCLEOTIDE SEQUENCE [LARGE SCALE GENOMIC DNA]</scope>
    <source>
        <strain evidence="3">12FAK</strain>
    </source>
</reference>
<dbReference type="KEGG" id="dmp:FAK_10790"/>
<keyword evidence="3" id="KW-1185">Reference proteome</keyword>
<sequence>MKKFLILTLAAALVVGLGMMPAPALAKGYTLKIGGGPTGGTFNTFANGAAVYIPKVNADIKASAVGSGGSVENVKRVNSGESTIGLCYAVDSALGYAGKLPKDNMKYNKIRSMGYLYGAPAQLVVRADSGFKSAMDLKGKRVAVGNAGSGAAASAERFFRHIGVWDNFKPTFLGYSAAASAFKDNKLDAFWVLVGYPNRSIIEASVQVKINLINVDADAVKTGFYKAFAYSPTTIPENTYYKGMPPCNTFQDSTILTTNKDVPEELVYKIMKTLWSAKGMEAMVTAKKTFKAMTLQNNFKGASVPLHKGAAKFWAEQGVKIPDNLKPID</sequence>
<evidence type="ECO:0008006" key="4">
    <source>
        <dbReference type="Google" id="ProtNLM"/>
    </source>
</evidence>
<evidence type="ECO:0000256" key="1">
    <source>
        <dbReference type="SAM" id="SignalP"/>
    </source>
</evidence>
<dbReference type="RefSeq" id="WP_338605740.1">
    <property type="nucleotide sequence ID" value="NZ_AP028679.1"/>
</dbReference>
<dbReference type="NCBIfam" id="TIGR02122">
    <property type="entry name" value="TRAP_TAXI"/>
    <property type="match status" value="1"/>
</dbReference>
<evidence type="ECO:0000313" key="3">
    <source>
        <dbReference type="Proteomes" id="UP001366166"/>
    </source>
</evidence>
<dbReference type="AlphaFoldDB" id="A0AAU9EA69"/>
<evidence type="ECO:0000313" key="2">
    <source>
        <dbReference type="EMBL" id="BEQ14013.1"/>
    </source>
</evidence>
<keyword evidence="1" id="KW-0732">Signal</keyword>
<dbReference type="EMBL" id="AP028679">
    <property type="protein sequence ID" value="BEQ14013.1"/>
    <property type="molecule type" value="Genomic_DNA"/>
</dbReference>
<dbReference type="PANTHER" id="PTHR42941">
    <property type="entry name" value="SLL1037 PROTEIN"/>
    <property type="match status" value="1"/>
</dbReference>
<dbReference type="SUPFAM" id="SSF53850">
    <property type="entry name" value="Periplasmic binding protein-like II"/>
    <property type="match status" value="1"/>
</dbReference>
<protein>
    <recommendedName>
        <fullName evidence="4">C4-dicarboxylate ABC transporter substrate-binding protein</fullName>
    </recommendedName>
</protein>
<feature type="signal peptide" evidence="1">
    <location>
        <begin position="1"/>
        <end position="26"/>
    </location>
</feature>
<accession>A0AAU9EA69</accession>
<dbReference type="InterPro" id="IPR011852">
    <property type="entry name" value="TRAP_TAXI"/>
</dbReference>
<organism evidence="2 3">
    <name type="scientific">Desulfoferula mesophila</name>
    <dbReference type="NCBI Taxonomy" id="3058419"/>
    <lineage>
        <taxon>Bacteria</taxon>
        <taxon>Pseudomonadati</taxon>
        <taxon>Thermodesulfobacteriota</taxon>
        <taxon>Desulfarculia</taxon>
        <taxon>Desulfarculales</taxon>
        <taxon>Desulfarculaceae</taxon>
        <taxon>Desulfoferula</taxon>
    </lineage>
</organism>
<dbReference type="PANTHER" id="PTHR42941:SF1">
    <property type="entry name" value="SLL1037 PROTEIN"/>
    <property type="match status" value="1"/>
</dbReference>
<dbReference type="Proteomes" id="UP001366166">
    <property type="component" value="Chromosome"/>
</dbReference>
<dbReference type="Gene3D" id="3.40.190.10">
    <property type="entry name" value="Periplasmic binding protein-like II"/>
    <property type="match status" value="2"/>
</dbReference>
<name>A0AAU9EA69_9BACT</name>
<feature type="chain" id="PRO_5043829597" description="C4-dicarboxylate ABC transporter substrate-binding protein" evidence="1">
    <location>
        <begin position="27"/>
        <end position="329"/>
    </location>
</feature>